<name>A0ABT0IN38_9HYPH</name>
<evidence type="ECO:0000256" key="1">
    <source>
        <dbReference type="SAM" id="MobiDB-lite"/>
    </source>
</evidence>
<evidence type="ECO:0000259" key="2">
    <source>
        <dbReference type="Pfam" id="PF03428"/>
    </source>
</evidence>
<dbReference type="InterPro" id="IPR047611">
    <property type="entry name" value="RepABC_RepC"/>
</dbReference>
<dbReference type="Proteomes" id="UP001202827">
    <property type="component" value="Unassembled WGS sequence"/>
</dbReference>
<dbReference type="RefSeq" id="WP_248682056.1">
    <property type="nucleotide sequence ID" value="NZ_JALPRY010000006.1"/>
</dbReference>
<evidence type="ECO:0000313" key="4">
    <source>
        <dbReference type="EMBL" id="MCK8779292.1"/>
    </source>
</evidence>
<gene>
    <name evidence="4" type="ORF">M0654_04765</name>
</gene>
<feature type="compositionally biased region" description="Polar residues" evidence="1">
    <location>
        <begin position="239"/>
        <end position="251"/>
    </location>
</feature>
<sequence>MESGSVTTPFGRRSMTLAMLSRQVASQQIVANKSVDKWKLFRNLCIAKPRLGVTDRALAVLNALLSFYPKNELAEEHGLVVFPSNVQLSIRAHGMAEQTIRRHLAALIAAGLLIRKDSPNGKRYARKRRSGEIGEAYGFSLAPLLARSEELEKLAADVDEERLCLQRLRERLTLCRRDITKFVTAAVDEGCDGDWLNFRFQLSAALGRLPRVPDVKQLSEAVAELERLRQEVFNQLKRQQNFGKQSGNPNQTERHIQNTESESINEEAVVVCANEERASQAMPNRDLSRSSAFLSERQSESTLPPLSLPLVLQACPRITDYGPHGRVSNWQELLSASHVVQSMLGVSASAYRDACSVLGLQQASILIACLLERAEELISPGGYLRELTRRAAQQRLAIVPMLLTLLKTKSHEAHRTHQISVNKPMPTLC</sequence>
<accession>A0ABT0IN38</accession>
<dbReference type="InterPro" id="IPR021760">
    <property type="entry name" value="RepC_C"/>
</dbReference>
<proteinExistence type="predicted"/>
<feature type="domain" description="Plasmid replication protein C C-terminal" evidence="3">
    <location>
        <begin position="308"/>
        <end position="407"/>
    </location>
</feature>
<comment type="caution">
    <text evidence="4">The sequence shown here is derived from an EMBL/GenBank/DDBJ whole genome shotgun (WGS) entry which is preliminary data.</text>
</comment>
<keyword evidence="5" id="KW-1185">Reference proteome</keyword>
<feature type="domain" description="Plasmid replication protein C N-terminal" evidence="2">
    <location>
        <begin position="13"/>
        <end position="186"/>
    </location>
</feature>
<organism evidence="4 5">
    <name type="scientific">Neorhizobium turbinariae</name>
    <dbReference type="NCBI Taxonomy" id="2937795"/>
    <lineage>
        <taxon>Bacteria</taxon>
        <taxon>Pseudomonadati</taxon>
        <taxon>Pseudomonadota</taxon>
        <taxon>Alphaproteobacteria</taxon>
        <taxon>Hyphomicrobiales</taxon>
        <taxon>Rhizobiaceae</taxon>
        <taxon>Rhizobium/Agrobacterium group</taxon>
        <taxon>Neorhizobium</taxon>
    </lineage>
</organism>
<protein>
    <submittedName>
        <fullName evidence="4">Replication initiation protein RepC</fullName>
    </submittedName>
</protein>
<reference evidence="4 5" key="1">
    <citation type="submission" date="2022-04" db="EMBL/GenBank/DDBJ databases">
        <title>Rhizobium coralii sp. nov., isolated from coral Turbinaria peltata.</title>
        <authorList>
            <person name="Sun H."/>
        </authorList>
    </citation>
    <scope>NUCLEOTIDE SEQUENCE [LARGE SCALE GENOMIC DNA]</scope>
    <source>
        <strain evidence="4 5">NTR19</strain>
    </source>
</reference>
<dbReference type="NCBIfam" id="NF040974">
    <property type="entry name" value="RepABC_RepC"/>
    <property type="match status" value="1"/>
</dbReference>
<evidence type="ECO:0000259" key="3">
    <source>
        <dbReference type="Pfam" id="PF11800"/>
    </source>
</evidence>
<feature type="region of interest" description="Disordered" evidence="1">
    <location>
        <begin position="239"/>
        <end position="260"/>
    </location>
</feature>
<dbReference type="Pfam" id="PF03428">
    <property type="entry name" value="RP-C"/>
    <property type="match status" value="1"/>
</dbReference>
<evidence type="ECO:0000313" key="5">
    <source>
        <dbReference type="Proteomes" id="UP001202827"/>
    </source>
</evidence>
<dbReference type="InterPro" id="IPR005090">
    <property type="entry name" value="RepC_N"/>
</dbReference>
<dbReference type="EMBL" id="JALPRY010000006">
    <property type="protein sequence ID" value="MCK8779292.1"/>
    <property type="molecule type" value="Genomic_DNA"/>
</dbReference>
<dbReference type="Pfam" id="PF11800">
    <property type="entry name" value="RP-C_C"/>
    <property type="match status" value="1"/>
</dbReference>
<dbReference type="NCBIfam" id="NF010396">
    <property type="entry name" value="PRK13824.1"/>
    <property type="match status" value="1"/>
</dbReference>